<name>A0A9E3HBY5_9NOST</name>
<proteinExistence type="predicted"/>
<reference evidence="1" key="1">
    <citation type="submission" date="2021-05" db="EMBL/GenBank/DDBJ databases">
        <authorList>
            <person name="Pietrasiak N."/>
            <person name="Ward R."/>
            <person name="Stajich J.E."/>
            <person name="Kurbessoian T."/>
        </authorList>
    </citation>
    <scope>NUCLEOTIDE SEQUENCE</scope>
    <source>
        <strain evidence="1">HA4357-MV3</strain>
    </source>
</reference>
<dbReference type="EMBL" id="JAHHHW010000117">
    <property type="protein sequence ID" value="MBW4433911.1"/>
    <property type="molecule type" value="Genomic_DNA"/>
</dbReference>
<protein>
    <submittedName>
        <fullName evidence="1">Uncharacterized protein</fullName>
    </submittedName>
</protein>
<gene>
    <name evidence="1" type="ORF">KME28_19910</name>
</gene>
<evidence type="ECO:0000313" key="2">
    <source>
        <dbReference type="Proteomes" id="UP000813215"/>
    </source>
</evidence>
<dbReference type="AlphaFoldDB" id="A0A9E3HBY5"/>
<evidence type="ECO:0000313" key="1">
    <source>
        <dbReference type="EMBL" id="MBW4433911.1"/>
    </source>
</evidence>
<comment type="caution">
    <text evidence="1">The sequence shown here is derived from an EMBL/GenBank/DDBJ whole genome shotgun (WGS) entry which is preliminary data.</text>
</comment>
<reference evidence="1" key="2">
    <citation type="journal article" date="2022" name="Microbiol. Resour. Announc.">
        <title>Metagenome Sequencing to Explore Phylogenomics of Terrestrial Cyanobacteria.</title>
        <authorList>
            <person name="Ward R.D."/>
            <person name="Stajich J.E."/>
            <person name="Johansen J.R."/>
            <person name="Huntemann M."/>
            <person name="Clum A."/>
            <person name="Foster B."/>
            <person name="Foster B."/>
            <person name="Roux S."/>
            <person name="Palaniappan K."/>
            <person name="Varghese N."/>
            <person name="Mukherjee S."/>
            <person name="Reddy T.B.K."/>
            <person name="Daum C."/>
            <person name="Copeland A."/>
            <person name="Chen I.A."/>
            <person name="Ivanova N.N."/>
            <person name="Kyrpides N.C."/>
            <person name="Shapiro N."/>
            <person name="Eloe-Fadrosh E.A."/>
            <person name="Pietrasiak N."/>
        </authorList>
    </citation>
    <scope>NUCLEOTIDE SEQUENCE</scope>
    <source>
        <strain evidence="1">HA4357-MV3</strain>
    </source>
</reference>
<dbReference type="Proteomes" id="UP000813215">
    <property type="component" value="Unassembled WGS sequence"/>
</dbReference>
<accession>A0A9E3HBY5</accession>
<organism evidence="1 2">
    <name type="scientific">Pelatocladus maniniholoensis HA4357-MV3</name>
    <dbReference type="NCBI Taxonomy" id="1117104"/>
    <lineage>
        <taxon>Bacteria</taxon>
        <taxon>Bacillati</taxon>
        <taxon>Cyanobacteriota</taxon>
        <taxon>Cyanophyceae</taxon>
        <taxon>Nostocales</taxon>
        <taxon>Nostocaceae</taxon>
        <taxon>Pelatocladus</taxon>
    </lineage>
</organism>
<sequence length="109" mass="12612">MNPKKDERLAIPALGEYYDDLLCVDSWINDQTKVQHGKSLLCLKLQEQEPTIKEHVKYLAKKRGISFDEMWFAIVSNKAQRINPNELEEILKYKSSEEVRNKGRSGSTS</sequence>